<dbReference type="Gene3D" id="3.40.50.2000">
    <property type="entry name" value="Glycogen Phosphorylase B"/>
    <property type="match status" value="2"/>
</dbReference>
<evidence type="ECO:0000313" key="3">
    <source>
        <dbReference type="EMBL" id="ODA35773.1"/>
    </source>
</evidence>
<sequence>MNILFLMEDFEMGGVENVTLRLISGLLDISPNYNISVIGLRTDGVLFRQFDSVSNVTSLTGNNFFQQCKSLKKNIDEIVPDIVFFTKGGLSRFSFLFGSNIKTYVVQHVPIALPRNRLHLNFLRRLFATFLYRTVTGVVCVSDGIKDDLIAKKVVPEERVTRIYNPVLDDKLFKLSKEVSVEYSDYFVCIGRLHFQKGYDFLIEIVKYHKRFNPNVKVVIIGDGPLRSCLEQKIKDFDLEDNILLHGEVPNPFPYIKNSKALLLPSRWEGLPTVLVEALALKKQVISFDCPYGPKELTCGGRYGFLVDSADYRNFSAAMSDVNHSPKPELDVSEFLISSSCLNYISLFSEGSHG</sequence>
<feature type="domain" description="Glycosyltransferase subfamily 4-like N-terminal" evidence="2">
    <location>
        <begin position="12"/>
        <end position="167"/>
    </location>
</feature>
<dbReference type="STRING" id="1080227.A8L45_01665"/>
<dbReference type="Pfam" id="PF00534">
    <property type="entry name" value="Glycos_transf_1"/>
    <property type="match status" value="1"/>
</dbReference>
<dbReference type="InterPro" id="IPR001296">
    <property type="entry name" value="Glyco_trans_1"/>
</dbReference>
<evidence type="ECO:0000313" key="4">
    <source>
        <dbReference type="Proteomes" id="UP000094936"/>
    </source>
</evidence>
<keyword evidence="4" id="KW-1185">Reference proteome</keyword>
<organism evidence="3 4">
    <name type="scientific">Veronia pacifica</name>
    <dbReference type="NCBI Taxonomy" id="1080227"/>
    <lineage>
        <taxon>Bacteria</taxon>
        <taxon>Pseudomonadati</taxon>
        <taxon>Pseudomonadota</taxon>
        <taxon>Gammaproteobacteria</taxon>
        <taxon>Vibrionales</taxon>
        <taxon>Vibrionaceae</taxon>
        <taxon>Veronia</taxon>
    </lineage>
</organism>
<dbReference type="AlphaFoldDB" id="A0A1C3ERA1"/>
<dbReference type="GO" id="GO:1901135">
    <property type="term" value="P:carbohydrate derivative metabolic process"/>
    <property type="evidence" value="ECO:0007669"/>
    <property type="project" value="UniProtKB-ARBA"/>
</dbReference>
<dbReference type="GO" id="GO:0016757">
    <property type="term" value="F:glycosyltransferase activity"/>
    <property type="evidence" value="ECO:0007669"/>
    <property type="project" value="InterPro"/>
</dbReference>
<dbReference type="PANTHER" id="PTHR12526">
    <property type="entry name" value="GLYCOSYLTRANSFERASE"/>
    <property type="match status" value="1"/>
</dbReference>
<comment type="caution">
    <text evidence="3">The sequence shown here is derived from an EMBL/GenBank/DDBJ whole genome shotgun (WGS) entry which is preliminary data.</text>
</comment>
<evidence type="ECO:0000259" key="1">
    <source>
        <dbReference type="Pfam" id="PF00534"/>
    </source>
</evidence>
<reference evidence="3 4" key="1">
    <citation type="submission" date="2016-05" db="EMBL/GenBank/DDBJ databases">
        <title>Genomic Taxonomy of the Vibrionaceae.</title>
        <authorList>
            <person name="Gomez-Gil B."/>
            <person name="Enciso-Ibarra J."/>
        </authorList>
    </citation>
    <scope>NUCLEOTIDE SEQUENCE [LARGE SCALE GENOMIC DNA]</scope>
    <source>
        <strain evidence="3 4">CAIM 1920</strain>
    </source>
</reference>
<dbReference type="SUPFAM" id="SSF53756">
    <property type="entry name" value="UDP-Glycosyltransferase/glycogen phosphorylase"/>
    <property type="match status" value="1"/>
</dbReference>
<proteinExistence type="predicted"/>
<evidence type="ECO:0000259" key="2">
    <source>
        <dbReference type="Pfam" id="PF13439"/>
    </source>
</evidence>
<gene>
    <name evidence="3" type="ORF">A8L45_01665</name>
</gene>
<dbReference type="InterPro" id="IPR028098">
    <property type="entry name" value="Glyco_trans_4-like_N"/>
</dbReference>
<evidence type="ECO:0008006" key="5">
    <source>
        <dbReference type="Google" id="ProtNLM"/>
    </source>
</evidence>
<dbReference type="OrthoDB" id="9792269at2"/>
<dbReference type="Pfam" id="PF13439">
    <property type="entry name" value="Glyco_transf_4"/>
    <property type="match status" value="1"/>
</dbReference>
<dbReference type="Proteomes" id="UP000094936">
    <property type="component" value="Unassembled WGS sequence"/>
</dbReference>
<protein>
    <recommendedName>
        <fullName evidence="5">Glycosyl transferase family 1 domain-containing protein</fullName>
    </recommendedName>
</protein>
<accession>A0A1C3ERA1</accession>
<name>A0A1C3ERA1_9GAMM</name>
<dbReference type="CDD" id="cd03811">
    <property type="entry name" value="GT4_GT28_WabH-like"/>
    <property type="match status" value="1"/>
</dbReference>
<dbReference type="EMBL" id="LYBM01000002">
    <property type="protein sequence ID" value="ODA35773.1"/>
    <property type="molecule type" value="Genomic_DNA"/>
</dbReference>
<feature type="domain" description="Glycosyl transferase family 1" evidence="1">
    <location>
        <begin position="179"/>
        <end position="328"/>
    </location>
</feature>
<dbReference type="RefSeq" id="WP_068898562.1">
    <property type="nucleotide sequence ID" value="NZ_JBHUIF010000032.1"/>
</dbReference>